<reference evidence="2" key="1">
    <citation type="submission" date="2022-08" db="EMBL/GenBank/DDBJ databases">
        <title>Novel sulphate-reducing endosymbionts in the free-living metamonad Anaeramoeba.</title>
        <authorList>
            <person name="Jerlstrom-Hultqvist J."/>
            <person name="Cepicka I."/>
            <person name="Gallot-Lavallee L."/>
            <person name="Salas-Leiva D."/>
            <person name="Curtis B.A."/>
            <person name="Zahonova K."/>
            <person name="Pipaliya S."/>
            <person name="Dacks J."/>
            <person name="Roger A.J."/>
        </authorList>
    </citation>
    <scope>NUCLEOTIDE SEQUENCE</scope>
    <source>
        <strain evidence="2">Busselton2</strain>
    </source>
</reference>
<name>A0AAV7ZGY0_9EUKA</name>
<evidence type="ECO:0000256" key="1">
    <source>
        <dbReference type="SAM" id="SignalP"/>
    </source>
</evidence>
<gene>
    <name evidence="2" type="ORF">M0812_15749</name>
</gene>
<feature type="signal peptide" evidence="1">
    <location>
        <begin position="1"/>
        <end position="19"/>
    </location>
</feature>
<dbReference type="EMBL" id="JANTQA010000032">
    <property type="protein sequence ID" value="KAJ3439710.1"/>
    <property type="molecule type" value="Genomic_DNA"/>
</dbReference>
<comment type="caution">
    <text evidence="2">The sequence shown here is derived from an EMBL/GenBank/DDBJ whole genome shotgun (WGS) entry which is preliminary data.</text>
</comment>
<organism evidence="2 3">
    <name type="scientific">Anaeramoeba flamelloides</name>
    <dbReference type="NCBI Taxonomy" id="1746091"/>
    <lineage>
        <taxon>Eukaryota</taxon>
        <taxon>Metamonada</taxon>
        <taxon>Anaeramoebidae</taxon>
        <taxon>Anaeramoeba</taxon>
    </lineage>
</organism>
<dbReference type="AlphaFoldDB" id="A0AAV7ZGY0"/>
<proteinExistence type="predicted"/>
<dbReference type="Proteomes" id="UP001146793">
    <property type="component" value="Unassembled WGS sequence"/>
</dbReference>
<protein>
    <submittedName>
        <fullName evidence="2">Uncharacterized protein</fullName>
    </submittedName>
</protein>
<feature type="chain" id="PRO_5043832420" evidence="1">
    <location>
        <begin position="20"/>
        <end position="701"/>
    </location>
</feature>
<evidence type="ECO:0000313" key="3">
    <source>
        <dbReference type="Proteomes" id="UP001146793"/>
    </source>
</evidence>
<sequence length="701" mass="79815">MNISTFALFISILLCSCICFEYDPNISYQLHSFNDRREWKSLIKKQTARPDSDIWWKLDINYADPGLASMIPTCKDPVDKGCLVLTHNSPTKGVSYSTPGDLFTFLTDTTNSQFFHNPSQQTYLAFCFKYSDPCDGWDLKNDTTTQNWMTLVDQMMDYGKEIIQDNNLSVSFIIDGSATPGGSVSDVNKMRLCLKSKWEPWASTFVSTRDPEGAIKSSDSEYGYDRFQVLNEPSNIIFPPLYFDLMKGLDYGKFQDLPYPFLVWEPNFQDAIELILDSYLDGIKHPKGIRFAINFDPLTYQVFTANQTGLGWNNQLLLGYDKPLMVDVSRSGSQSVDLLILAENPNKNYDLILVQSSQIFRQITRVKLLELSTQSAFTSFSSSQLDENTHLMMLVKEDGEYLIMKLDKDPDSLKLIMKSKFPNLPSYTEKLCSAKIIDSEYLIETFKNETHIIIQTFKYNFDSSSYQFTITQLGSPISVYKEIVGETITDIDISAEIDYPNNGVSSSLIMNYFLIISNEKKKIYAILDEINLSQERSLNSQEHVTLNPYFIGYGQHGNSDIIKDKNGQSFILYTHTHGTCWNNEPDNKNENILVCDQVPDSYSNIINYAFGTIQDWKSFVVDSEILNPCHQKLTVGTFSLGDYPKPILLIRDEIIYLVVAHSGIPFGFVDTTACGSPKTFEGIMLDGIRLPNWTIYNQDQI</sequence>
<accession>A0AAV7ZGY0</accession>
<keyword evidence="1" id="KW-0732">Signal</keyword>
<evidence type="ECO:0000313" key="2">
    <source>
        <dbReference type="EMBL" id="KAJ3439710.1"/>
    </source>
</evidence>